<sequence>MDITELLAFSVQHKASDLHLSSGVSPMIRVDGDVRRINIPALEQKDVNSLVYDIMNDNQRKDYEQNLEVDFSFEVPNLARFRVNAFNSNRGPAAVFRTIPSDVLTLDDLGAPDIFKTIADNPRGLVLVTGPTGSGKSTTLAAMVDYINQTKHHHILTIEDPIEFVHDNKLSLINQREVHRDTHSFSNALRSALREDPDVILVGELRDLETIRLAMTAAETGHLVFGTLHTTSAPKTIDRIIDVFPGEEKDMVRSMLSESLRAVISQTLLKKVGGGRVAAHEIMIGVPAIRNLIREDKIAQMYSSIQTGASHGMQTMDQCLANLVNYGIITTNDARAKAQDKTQFGG</sequence>
<dbReference type="Pfam" id="PF00437">
    <property type="entry name" value="T2SSE"/>
    <property type="match status" value="1"/>
</dbReference>
<dbReference type="SMART" id="SM00382">
    <property type="entry name" value="AAA"/>
    <property type="match status" value="1"/>
</dbReference>
<comment type="similarity">
    <text evidence="1">Belongs to the GSP E family.</text>
</comment>
<dbReference type="Gene3D" id="3.40.50.300">
    <property type="entry name" value="P-loop containing nucleotide triphosphate hydrolases"/>
    <property type="match status" value="1"/>
</dbReference>
<evidence type="ECO:0000313" key="4">
    <source>
        <dbReference type="Proteomes" id="UP000638462"/>
    </source>
</evidence>
<reference evidence="4" key="1">
    <citation type="journal article" date="2019" name="Int. J. Syst. Evol. Microbiol.">
        <title>The Global Catalogue of Microorganisms (GCM) 10K type strain sequencing project: providing services to taxonomists for standard genome sequencing and annotation.</title>
        <authorList>
            <consortium name="The Broad Institute Genomics Platform"/>
            <consortium name="The Broad Institute Genome Sequencing Center for Infectious Disease"/>
            <person name="Wu L."/>
            <person name="Ma J."/>
        </authorList>
    </citation>
    <scope>NUCLEOTIDE SEQUENCE [LARGE SCALE GENOMIC DNA]</scope>
    <source>
        <strain evidence="4">CGMCC 1.15394</strain>
    </source>
</reference>
<accession>A0ABQ1THW4</accession>
<dbReference type="PANTHER" id="PTHR30486:SF6">
    <property type="entry name" value="TYPE IV PILUS RETRACTATION ATPASE PILT"/>
    <property type="match status" value="1"/>
</dbReference>
<feature type="domain" description="Bacterial type II secretion system protein E" evidence="2">
    <location>
        <begin position="193"/>
        <end position="207"/>
    </location>
</feature>
<dbReference type="PANTHER" id="PTHR30486">
    <property type="entry name" value="TWITCHING MOTILITY PROTEIN PILT"/>
    <property type="match status" value="1"/>
</dbReference>
<protein>
    <submittedName>
        <fullName evidence="3">Twitching motility protein PilT</fullName>
    </submittedName>
</protein>
<dbReference type="PROSITE" id="PS00662">
    <property type="entry name" value="T2SP_E"/>
    <property type="match status" value="1"/>
</dbReference>
<proteinExistence type="inferred from homology"/>
<name>A0ABQ1THW4_9GAMM</name>
<comment type="caution">
    <text evidence="3">The sequence shown here is derived from an EMBL/GenBank/DDBJ whole genome shotgun (WGS) entry which is preliminary data.</text>
</comment>
<dbReference type="EMBL" id="BMIT01000005">
    <property type="protein sequence ID" value="GGE93155.1"/>
    <property type="molecule type" value="Genomic_DNA"/>
</dbReference>
<dbReference type="InterPro" id="IPR050921">
    <property type="entry name" value="T4SS_GSP_E_ATPase"/>
</dbReference>
<dbReference type="InterPro" id="IPR001482">
    <property type="entry name" value="T2SS/T4SS_dom"/>
</dbReference>
<evidence type="ECO:0000259" key="2">
    <source>
        <dbReference type="PROSITE" id="PS00662"/>
    </source>
</evidence>
<dbReference type="Gene3D" id="3.30.450.90">
    <property type="match status" value="1"/>
</dbReference>
<dbReference type="CDD" id="cd01131">
    <property type="entry name" value="PilT"/>
    <property type="match status" value="1"/>
</dbReference>
<dbReference type="SUPFAM" id="SSF52540">
    <property type="entry name" value="P-loop containing nucleoside triphosphate hydrolases"/>
    <property type="match status" value="1"/>
</dbReference>
<dbReference type="Proteomes" id="UP000638462">
    <property type="component" value="Unassembled WGS sequence"/>
</dbReference>
<evidence type="ECO:0000313" key="3">
    <source>
        <dbReference type="EMBL" id="GGE93155.1"/>
    </source>
</evidence>
<evidence type="ECO:0000256" key="1">
    <source>
        <dbReference type="ARBA" id="ARBA00006611"/>
    </source>
</evidence>
<dbReference type="InterPro" id="IPR003593">
    <property type="entry name" value="AAA+_ATPase"/>
</dbReference>
<dbReference type="RefSeq" id="WP_063702088.1">
    <property type="nucleotide sequence ID" value="NZ_BMIT01000005.1"/>
</dbReference>
<dbReference type="InterPro" id="IPR027417">
    <property type="entry name" value="P-loop_NTPase"/>
</dbReference>
<keyword evidence="4" id="KW-1185">Reference proteome</keyword>
<gene>
    <name evidence="3" type="primary">pilT</name>
    <name evidence="3" type="ORF">GCM10008027_17510</name>
</gene>
<organism evidence="3 4">
    <name type="scientific">Pseudoalteromonas gelatinilytica</name>
    <dbReference type="NCBI Taxonomy" id="1703256"/>
    <lineage>
        <taxon>Bacteria</taxon>
        <taxon>Pseudomonadati</taxon>
        <taxon>Pseudomonadota</taxon>
        <taxon>Gammaproteobacteria</taxon>
        <taxon>Alteromonadales</taxon>
        <taxon>Pseudoalteromonadaceae</taxon>
        <taxon>Pseudoalteromonas</taxon>
    </lineage>
</organism>
<dbReference type="NCBIfam" id="TIGR01420">
    <property type="entry name" value="pilT_fam"/>
    <property type="match status" value="1"/>
</dbReference>
<dbReference type="InterPro" id="IPR006321">
    <property type="entry name" value="PilT/PilU"/>
</dbReference>